<feature type="transmembrane region" description="Helical" evidence="7">
    <location>
        <begin position="225"/>
        <end position="241"/>
    </location>
</feature>
<name>A0ABW2EHC0_9BACI</name>
<feature type="domain" description="CstA N-terminal" evidence="8">
    <location>
        <begin position="287"/>
        <end position="429"/>
    </location>
</feature>
<accession>A0ABW2EHC0</accession>
<comment type="caution">
    <text evidence="9">The sequence shown here is derived from an EMBL/GenBank/DDBJ whole genome shotgun (WGS) entry which is preliminary data.</text>
</comment>
<feature type="transmembrane region" description="Helical" evidence="7">
    <location>
        <begin position="315"/>
        <end position="336"/>
    </location>
</feature>
<evidence type="ECO:0000256" key="7">
    <source>
        <dbReference type="SAM" id="Phobius"/>
    </source>
</evidence>
<evidence type="ECO:0000259" key="8">
    <source>
        <dbReference type="Pfam" id="PF02554"/>
    </source>
</evidence>
<dbReference type="PANTHER" id="PTHR30252">
    <property type="entry name" value="INNER MEMBRANE PEPTIDE TRANSPORTER"/>
    <property type="match status" value="1"/>
</dbReference>
<keyword evidence="6 7" id="KW-0472">Membrane</keyword>
<keyword evidence="5 7" id="KW-1133">Transmembrane helix</keyword>
<reference evidence="10" key="1">
    <citation type="journal article" date="2019" name="Int. J. Syst. Evol. Microbiol.">
        <title>The Global Catalogue of Microorganisms (GCM) 10K type strain sequencing project: providing services to taxonomists for standard genome sequencing and annotation.</title>
        <authorList>
            <consortium name="The Broad Institute Genomics Platform"/>
            <consortium name="The Broad Institute Genome Sequencing Center for Infectious Disease"/>
            <person name="Wu L."/>
            <person name="Ma J."/>
        </authorList>
    </citation>
    <scope>NUCLEOTIDE SEQUENCE [LARGE SCALE GENOMIC DNA]</scope>
    <source>
        <strain evidence="10">CGMCC 4.1621</strain>
    </source>
</reference>
<evidence type="ECO:0000313" key="10">
    <source>
        <dbReference type="Proteomes" id="UP001596410"/>
    </source>
</evidence>
<evidence type="ECO:0000256" key="6">
    <source>
        <dbReference type="ARBA" id="ARBA00023136"/>
    </source>
</evidence>
<dbReference type="InterPro" id="IPR051605">
    <property type="entry name" value="CstA"/>
</dbReference>
<feature type="transmembrane region" description="Helical" evidence="7">
    <location>
        <begin position="67"/>
        <end position="94"/>
    </location>
</feature>
<feature type="transmembrane region" description="Helical" evidence="7">
    <location>
        <begin position="442"/>
        <end position="464"/>
    </location>
</feature>
<proteinExistence type="inferred from homology"/>
<protein>
    <submittedName>
        <fullName evidence="9">Carbon starvation protein A</fullName>
    </submittedName>
</protein>
<evidence type="ECO:0000313" key="9">
    <source>
        <dbReference type="EMBL" id="MFC7061720.1"/>
    </source>
</evidence>
<evidence type="ECO:0000256" key="3">
    <source>
        <dbReference type="ARBA" id="ARBA00022475"/>
    </source>
</evidence>
<feature type="transmembrane region" description="Helical" evidence="7">
    <location>
        <begin position="126"/>
        <end position="144"/>
    </location>
</feature>
<feature type="transmembrane region" description="Helical" evidence="7">
    <location>
        <begin position="391"/>
        <end position="409"/>
    </location>
</feature>
<sequence>MLTFVASILFLILGYVLYAKVVERIFGINDENKTPAYTHNDGFDFMPMSWWRASLIQLLNIAGLGPIFGAILGAMYGPIAFIWIVIGCIFGGAVHDYFSGMMSVRHKGAQYPTIVGKYLGRNVQTLVNLLSIALMVLVAAAFTAGPAELMAQVTPLNFITALVIIFAYFLIATLLPVHKIIGRIYPILGAVLIFMAVSIGIGLFFFDNPVPNLTVSNLHPGELPMWPLLMVTISCGAISGFHSTQSPILARTLKKESEGRKVFYGAMIAEGIIALIWAAAGMTFFGSTGGLQAALDAGGPAGVVNEISSTTLGTFGGILAILGVIILPITTGDTALRSSRMMLSEFLKKKDTGNQEATSKIKNLLLVLVVAAPTFYLSTIDYTFLWRYVGWSNQVVATVMLWTGAIYLLQNQKFHWICSIPALFMTAVVSTYIFYAPEGFSLPYSLSMILGAVIWLAVLGWFIAQLVKYKSVKHKNPNVVSEAS</sequence>
<dbReference type="InterPro" id="IPR003706">
    <property type="entry name" value="CstA_N"/>
</dbReference>
<organism evidence="9 10">
    <name type="scientific">Halobacillus seohaensis</name>
    <dbReference type="NCBI Taxonomy" id="447421"/>
    <lineage>
        <taxon>Bacteria</taxon>
        <taxon>Bacillati</taxon>
        <taxon>Bacillota</taxon>
        <taxon>Bacilli</taxon>
        <taxon>Bacillales</taxon>
        <taxon>Bacillaceae</taxon>
        <taxon>Halobacillus</taxon>
    </lineage>
</organism>
<keyword evidence="4 7" id="KW-0812">Transmembrane</keyword>
<evidence type="ECO:0000256" key="1">
    <source>
        <dbReference type="ARBA" id="ARBA00004651"/>
    </source>
</evidence>
<gene>
    <name evidence="9" type="ORF">ACFQIC_07600</name>
</gene>
<evidence type="ECO:0000256" key="4">
    <source>
        <dbReference type="ARBA" id="ARBA00022692"/>
    </source>
</evidence>
<feature type="transmembrane region" description="Helical" evidence="7">
    <location>
        <begin position="184"/>
        <end position="205"/>
    </location>
</feature>
<dbReference type="RefSeq" id="WP_204710914.1">
    <property type="nucleotide sequence ID" value="NZ_JBHSZV010000017.1"/>
</dbReference>
<keyword evidence="10" id="KW-1185">Reference proteome</keyword>
<dbReference type="EMBL" id="JBHSZV010000017">
    <property type="protein sequence ID" value="MFC7061720.1"/>
    <property type="molecule type" value="Genomic_DNA"/>
</dbReference>
<feature type="transmembrane region" description="Helical" evidence="7">
    <location>
        <begin position="262"/>
        <end position="285"/>
    </location>
</feature>
<dbReference type="PANTHER" id="PTHR30252:SF4">
    <property type="entry name" value="CARBON STARVATION"/>
    <property type="match status" value="1"/>
</dbReference>
<evidence type="ECO:0000256" key="2">
    <source>
        <dbReference type="ARBA" id="ARBA00007755"/>
    </source>
</evidence>
<comment type="subcellular location">
    <subcellularLocation>
        <location evidence="1">Cell membrane</location>
        <topology evidence="1">Multi-pass membrane protein</topology>
    </subcellularLocation>
</comment>
<evidence type="ECO:0000256" key="5">
    <source>
        <dbReference type="ARBA" id="ARBA00022989"/>
    </source>
</evidence>
<comment type="similarity">
    <text evidence="2">Belongs to the peptide transporter carbon starvation (CstA) (TC 2.A.114) family.</text>
</comment>
<dbReference type="Proteomes" id="UP001596410">
    <property type="component" value="Unassembled WGS sequence"/>
</dbReference>
<feature type="transmembrane region" description="Helical" evidence="7">
    <location>
        <begin position="156"/>
        <end position="177"/>
    </location>
</feature>
<feature type="domain" description="CstA N-terminal" evidence="8">
    <location>
        <begin position="3"/>
        <end position="200"/>
    </location>
</feature>
<feature type="transmembrane region" description="Helical" evidence="7">
    <location>
        <begin position="416"/>
        <end position="436"/>
    </location>
</feature>
<keyword evidence="3" id="KW-1003">Cell membrane</keyword>
<feature type="transmembrane region" description="Helical" evidence="7">
    <location>
        <begin position="364"/>
        <end position="385"/>
    </location>
</feature>
<dbReference type="Pfam" id="PF02554">
    <property type="entry name" value="CstA"/>
    <property type="match status" value="2"/>
</dbReference>